<evidence type="ECO:0000313" key="1">
    <source>
        <dbReference type="EMBL" id="GLV60464.1"/>
    </source>
</evidence>
<keyword evidence="2" id="KW-1185">Reference proteome</keyword>
<comment type="caution">
    <text evidence="1">The sequence shown here is derived from an EMBL/GenBank/DDBJ whole genome shotgun (WGS) entry which is preliminary data.</text>
</comment>
<dbReference type="Proteomes" id="UP001344906">
    <property type="component" value="Unassembled WGS sequence"/>
</dbReference>
<protein>
    <recommendedName>
        <fullName evidence="3">DNA primase/nucleoside triphosphatase C-terminal domain-containing protein</fullName>
    </recommendedName>
</protein>
<accession>A0ABQ6G1Q9</accession>
<gene>
    <name evidence="1" type="ORF">KDH_72830</name>
</gene>
<sequence length="90" mass="9836">MAGAMWPKVEGAWAANSDVMTSYANWCAAHGYEPKKAKSLSQALAAHGLEVGVRQWIYTSPGMRTKIRGVRGLRVHDCYQTSNTAGDRLP</sequence>
<evidence type="ECO:0008006" key="3">
    <source>
        <dbReference type="Google" id="ProtNLM"/>
    </source>
</evidence>
<dbReference type="EMBL" id="BSRI01000002">
    <property type="protein sequence ID" value="GLV60464.1"/>
    <property type="molecule type" value="Genomic_DNA"/>
</dbReference>
<evidence type="ECO:0000313" key="2">
    <source>
        <dbReference type="Proteomes" id="UP001344906"/>
    </source>
</evidence>
<reference evidence="1 2" key="1">
    <citation type="submission" date="2023-02" db="EMBL/GenBank/DDBJ databases">
        <title>Dictyobacter halimunensis sp. nov., a new member of the class Ktedonobacteria from forest soil in a geothermal area.</title>
        <authorList>
            <person name="Rachmania M.K."/>
            <person name="Ningsih F."/>
            <person name="Sakai Y."/>
            <person name="Yabe S."/>
            <person name="Yokota A."/>
            <person name="Sjamsuridzal W."/>
        </authorList>
    </citation>
    <scope>NUCLEOTIDE SEQUENCE [LARGE SCALE GENOMIC DNA]</scope>
    <source>
        <strain evidence="1 2">S3.2.2.5</strain>
    </source>
</reference>
<proteinExistence type="predicted"/>
<organism evidence="1 2">
    <name type="scientific">Dictyobacter halimunensis</name>
    <dbReference type="NCBI Taxonomy" id="3026934"/>
    <lineage>
        <taxon>Bacteria</taxon>
        <taxon>Bacillati</taxon>
        <taxon>Chloroflexota</taxon>
        <taxon>Ktedonobacteria</taxon>
        <taxon>Ktedonobacterales</taxon>
        <taxon>Dictyobacteraceae</taxon>
        <taxon>Dictyobacter</taxon>
    </lineage>
</organism>
<name>A0ABQ6G1Q9_9CHLR</name>